<keyword evidence="14" id="KW-0325">Glycoprotein</keyword>
<evidence type="ECO:0000256" key="7">
    <source>
        <dbReference type="ARBA" id="ARBA00022801"/>
    </source>
</evidence>
<evidence type="ECO:0000256" key="14">
    <source>
        <dbReference type="ARBA" id="ARBA00023180"/>
    </source>
</evidence>
<reference evidence="19" key="1">
    <citation type="journal article" date="2012" name="Proc. Natl. Acad. Sci. U.S.A.">
        <title>Antigenic diversity is generated by distinct evolutionary mechanisms in African trypanosome species.</title>
        <authorList>
            <person name="Jackson A.P."/>
            <person name="Berry A."/>
            <person name="Aslett M."/>
            <person name="Allison H.C."/>
            <person name="Burton P."/>
            <person name="Vavrova-Anderson J."/>
            <person name="Brown R."/>
            <person name="Browne H."/>
            <person name="Corton N."/>
            <person name="Hauser H."/>
            <person name="Gamble J."/>
            <person name="Gilderthorp R."/>
            <person name="Marcello L."/>
            <person name="McQuillan J."/>
            <person name="Otto T.D."/>
            <person name="Quail M.A."/>
            <person name="Sanders M.J."/>
            <person name="van Tonder A."/>
            <person name="Ginger M.L."/>
            <person name="Field M.C."/>
            <person name="Barry J.D."/>
            <person name="Hertz-Fowler C."/>
            <person name="Berriman M."/>
        </authorList>
    </citation>
    <scope>NUCLEOTIDE SEQUENCE</scope>
    <source>
        <strain evidence="19">Y486</strain>
    </source>
</reference>
<accession>G0UBW9</accession>
<keyword evidence="9" id="KW-0130">Cell adhesion</keyword>
<comment type="similarity">
    <text evidence="3 17">Belongs to the peptidase M8 family.</text>
</comment>
<evidence type="ECO:0000256" key="10">
    <source>
        <dbReference type="ARBA" id="ARBA00023049"/>
    </source>
</evidence>
<feature type="chain" id="PRO_5023971572" description="Leishmanolysin-like peptidase" evidence="17">
    <location>
        <begin position="37"/>
        <end position="695"/>
    </location>
</feature>
<evidence type="ECO:0000256" key="4">
    <source>
        <dbReference type="ARBA" id="ARBA00022670"/>
    </source>
</evidence>
<dbReference type="EC" id="3.4.24.-" evidence="17"/>
<evidence type="ECO:0000256" key="9">
    <source>
        <dbReference type="ARBA" id="ARBA00022889"/>
    </source>
</evidence>
<dbReference type="GO" id="GO:0016020">
    <property type="term" value="C:membrane"/>
    <property type="evidence" value="ECO:0007669"/>
    <property type="project" value="UniProtKB-SubCell"/>
</dbReference>
<proteinExistence type="inferred from homology"/>
<dbReference type="VEuPathDB" id="TriTrypDB:TvY486_1108010"/>
<dbReference type="GO" id="GO:0007155">
    <property type="term" value="P:cell adhesion"/>
    <property type="evidence" value="ECO:0007669"/>
    <property type="project" value="UniProtKB-KW"/>
</dbReference>
<dbReference type="Pfam" id="PF01457">
    <property type="entry name" value="Peptidase_M8"/>
    <property type="match status" value="1"/>
</dbReference>
<dbReference type="GO" id="GO:0004222">
    <property type="term" value="F:metalloendopeptidase activity"/>
    <property type="evidence" value="ECO:0007669"/>
    <property type="project" value="UniProtKB-UniRule"/>
</dbReference>
<evidence type="ECO:0000256" key="13">
    <source>
        <dbReference type="ARBA" id="ARBA00023157"/>
    </source>
</evidence>
<name>G0UBW9_TRYVY</name>
<evidence type="ECO:0000256" key="12">
    <source>
        <dbReference type="ARBA" id="ARBA00023145"/>
    </source>
</evidence>
<dbReference type="PANTHER" id="PTHR10942:SF0">
    <property type="entry name" value="LEISHMANOLYSIN-LIKE PEPTIDASE"/>
    <property type="match status" value="1"/>
</dbReference>
<feature type="active site" evidence="15">
    <location>
        <position position="249"/>
    </location>
</feature>
<dbReference type="InterPro" id="IPR001577">
    <property type="entry name" value="Peptidase_M8"/>
</dbReference>
<evidence type="ECO:0000313" key="19">
    <source>
        <dbReference type="EMBL" id="CCC53317.1"/>
    </source>
</evidence>
<feature type="binding site" evidence="16">
    <location>
        <position position="252"/>
    </location>
    <ligand>
        <name>Zn(2+)</name>
        <dbReference type="ChEBI" id="CHEBI:29105"/>
        <note>catalytic</note>
    </ligand>
</feature>
<dbReference type="GO" id="GO:0005737">
    <property type="term" value="C:cytoplasm"/>
    <property type="evidence" value="ECO:0007669"/>
    <property type="project" value="TreeGrafter"/>
</dbReference>
<organism evidence="19">
    <name type="scientific">Trypanosoma vivax (strain Y486)</name>
    <dbReference type="NCBI Taxonomy" id="1055687"/>
    <lineage>
        <taxon>Eukaryota</taxon>
        <taxon>Discoba</taxon>
        <taxon>Euglenozoa</taxon>
        <taxon>Kinetoplastea</taxon>
        <taxon>Metakinetoplastina</taxon>
        <taxon>Trypanosomatida</taxon>
        <taxon>Trypanosomatidae</taxon>
        <taxon>Trypanosoma</taxon>
        <taxon>Duttonella</taxon>
    </lineage>
</organism>
<evidence type="ECO:0000256" key="8">
    <source>
        <dbReference type="ARBA" id="ARBA00022833"/>
    </source>
</evidence>
<dbReference type="FunFam" id="3.90.132.10:FF:000001">
    <property type="entry name" value="leishmanolysin-like peptidase isoform X2"/>
    <property type="match status" value="1"/>
</dbReference>
<evidence type="ECO:0000256" key="16">
    <source>
        <dbReference type="PIRSR" id="PIRSR601577-2"/>
    </source>
</evidence>
<keyword evidence="7 17" id="KW-0378">Hydrolase</keyword>
<evidence type="ECO:0000256" key="11">
    <source>
        <dbReference type="ARBA" id="ARBA00023136"/>
    </source>
</evidence>
<evidence type="ECO:0000256" key="17">
    <source>
        <dbReference type="RuleBase" id="RU366077"/>
    </source>
</evidence>
<evidence type="ECO:0000256" key="6">
    <source>
        <dbReference type="ARBA" id="ARBA00022729"/>
    </source>
</evidence>
<evidence type="ECO:0000256" key="1">
    <source>
        <dbReference type="ARBA" id="ARBA00001249"/>
    </source>
</evidence>
<feature type="region of interest" description="Disordered" evidence="18">
    <location>
        <begin position="555"/>
        <end position="594"/>
    </location>
</feature>
<evidence type="ECO:0000256" key="15">
    <source>
        <dbReference type="PIRSR" id="PIRSR601577-1"/>
    </source>
</evidence>
<comment type="catalytic activity">
    <reaction evidence="1">
        <text>Preference for hydrophobic residues at P1 and P1' and basic residues at P2' and P3'. A model nonapeptide is cleaved at -Ala-Tyr-|-Leu-Lys-Lys-.</text>
        <dbReference type="EC" id="3.4.24.36"/>
    </reaction>
</comment>
<feature type="signal peptide" evidence="17">
    <location>
        <begin position="1"/>
        <end position="36"/>
    </location>
</feature>
<keyword evidence="11" id="KW-0472">Membrane</keyword>
<keyword evidence="5 16" id="KW-0479">Metal-binding</keyword>
<dbReference type="AlphaFoldDB" id="G0UBW9"/>
<evidence type="ECO:0000256" key="2">
    <source>
        <dbReference type="ARBA" id="ARBA00004370"/>
    </source>
</evidence>
<keyword evidence="12" id="KW-0865">Zymogen</keyword>
<sequence length="695" mass="75916">MGEKGRGSGTACTGARARPWLLVILLCATVIPRANGSEPLLRGAKRHVCIHDQVALPSHIVHTIQPVPELQRAYEASETGEHAVNVTIGDIDGRERNVTEKNMRFQIVYLFDSACKNVGQSVTTFVAGMKKCGREDILTKWRIRSLKVMMKAATSFLSNALLVNRTRMQKIQENVCVHLKSPAVETLEGDFVVFVTANPSSDETSTVAWALHCAKHGTTKRPIVGHVNFIPSLIERRPSLIDEQVAIHELTHALGFTNLASAAAKSVSSGGQVREGVKTVLRPYLGKQVTVITMPKVVTAARRHFGCPSLDGLEVEDMGPAGTRGSHWKKRILFHEALVGTITSGRMYYSSMTLAFLEELGFYKANFSAAEDDFSWGKRKGCDFVLRKCNDQPANVTEFCFRRNLITAECTADHSSLGACDVVTHGMKLPTEFQYFEDPARGGSSAEMDYCPTVSGYENAHCSAEMRFPFMNFFGNEMGFESYCFKSNVITSVFPNPPMGARCFPATCTPEGQVVLRVQGQTVLCPADGKEGTADTAHLIGVRGRITCPVKNRICPTQTKGGPRVQQSTGKESDDEEKPPPPVTRGPPAFSKSYESSCSERTTCVGQHANLFPACGLMLRKIVECFGNDCMNEMAQAFGTSSMKKLCSNPQRAAELCMDGWAGANELCSLVNSFHSPSLFSLSFNEAVAKFAPGR</sequence>
<dbReference type="Gene3D" id="2.10.55.10">
    <property type="entry name" value="Leishmanolysin domain 3"/>
    <property type="match status" value="1"/>
</dbReference>
<evidence type="ECO:0000256" key="3">
    <source>
        <dbReference type="ARBA" id="ARBA00005860"/>
    </source>
</evidence>
<keyword evidence="6 17" id="KW-0732">Signal</keyword>
<dbReference type="PANTHER" id="PTHR10942">
    <property type="entry name" value="LEISHMANOLYSIN-LIKE PEPTIDASE"/>
    <property type="match status" value="1"/>
</dbReference>
<keyword evidence="10 16" id="KW-0482">Metalloprotease</keyword>
<gene>
    <name evidence="19" type="ORF">TVY486_1108010</name>
</gene>
<dbReference type="Gene3D" id="3.90.132.10">
    <property type="entry name" value="Leishmanolysin , domain 2"/>
    <property type="match status" value="1"/>
</dbReference>
<comment type="cofactor">
    <cofactor evidence="16 17">
        <name>Zn(2+)</name>
        <dbReference type="ChEBI" id="CHEBI:29105"/>
    </cofactor>
    <text evidence="16 17">Binds 1 zinc ion per subunit.</text>
</comment>
<dbReference type="EMBL" id="HE573027">
    <property type="protein sequence ID" value="CCC53317.1"/>
    <property type="molecule type" value="Genomic_DNA"/>
</dbReference>
<dbReference type="OMA" id="REDIRFH"/>
<feature type="compositionally biased region" description="Polar residues" evidence="18">
    <location>
        <begin position="555"/>
        <end position="570"/>
    </location>
</feature>
<feature type="binding site" evidence="16">
    <location>
        <position position="327"/>
    </location>
    <ligand>
        <name>Zn(2+)</name>
        <dbReference type="ChEBI" id="CHEBI:29105"/>
        <note>catalytic</note>
    </ligand>
</feature>
<keyword evidence="8 16" id="KW-0862">Zinc</keyword>
<dbReference type="GO" id="GO:0046872">
    <property type="term" value="F:metal ion binding"/>
    <property type="evidence" value="ECO:0007669"/>
    <property type="project" value="UniProtKB-KW"/>
</dbReference>
<evidence type="ECO:0000256" key="5">
    <source>
        <dbReference type="ARBA" id="ARBA00022723"/>
    </source>
</evidence>
<keyword evidence="4 17" id="KW-0645">Protease</keyword>
<keyword evidence="13" id="KW-1015">Disulfide bond</keyword>
<dbReference type="Gene3D" id="3.10.170.20">
    <property type="match status" value="1"/>
</dbReference>
<dbReference type="GO" id="GO:0006508">
    <property type="term" value="P:proteolysis"/>
    <property type="evidence" value="ECO:0007669"/>
    <property type="project" value="UniProtKB-KW"/>
</dbReference>
<protein>
    <recommendedName>
        <fullName evidence="17">Leishmanolysin-like peptidase</fullName>
        <ecNumber evidence="17">3.4.24.-</ecNumber>
    </recommendedName>
</protein>
<dbReference type="SUPFAM" id="SSF55486">
    <property type="entry name" value="Metalloproteases ('zincins'), catalytic domain"/>
    <property type="match status" value="1"/>
</dbReference>
<feature type="binding site" evidence="16">
    <location>
        <position position="248"/>
    </location>
    <ligand>
        <name>Zn(2+)</name>
        <dbReference type="ChEBI" id="CHEBI:29105"/>
        <note>catalytic</note>
    </ligand>
</feature>
<comment type="subcellular location">
    <subcellularLocation>
        <location evidence="2">Membrane</location>
    </subcellularLocation>
</comment>
<evidence type="ECO:0000256" key="18">
    <source>
        <dbReference type="SAM" id="MobiDB-lite"/>
    </source>
</evidence>